<evidence type="ECO:0000259" key="1">
    <source>
        <dbReference type="PROSITE" id="PS51733"/>
    </source>
</evidence>
<protein>
    <submittedName>
        <fullName evidence="2">Lipoate--protein ligase family protein</fullName>
    </submittedName>
</protein>
<dbReference type="PANTHER" id="PTHR43679:SF2">
    <property type="entry name" value="OCTANOYL-[GCVH]:PROTEIN N-OCTANOYLTRANSFERASE"/>
    <property type="match status" value="1"/>
</dbReference>
<dbReference type="RefSeq" id="WP_254573534.1">
    <property type="nucleotide sequence ID" value="NZ_CP098502.1"/>
</dbReference>
<organism evidence="2 3">
    <name type="scientific">Paraconexibacter antarcticus</name>
    <dbReference type="NCBI Taxonomy" id="2949664"/>
    <lineage>
        <taxon>Bacteria</taxon>
        <taxon>Bacillati</taxon>
        <taxon>Actinomycetota</taxon>
        <taxon>Thermoleophilia</taxon>
        <taxon>Solirubrobacterales</taxon>
        <taxon>Paraconexibacteraceae</taxon>
        <taxon>Paraconexibacter</taxon>
    </lineage>
</organism>
<dbReference type="Gene3D" id="3.30.930.10">
    <property type="entry name" value="Bira Bifunctional Protein, Domain 2"/>
    <property type="match status" value="1"/>
</dbReference>
<dbReference type="InterPro" id="IPR045864">
    <property type="entry name" value="aa-tRNA-synth_II/BPL/LPL"/>
</dbReference>
<dbReference type="GO" id="GO:0016874">
    <property type="term" value="F:ligase activity"/>
    <property type="evidence" value="ECO:0007669"/>
    <property type="project" value="UniProtKB-KW"/>
</dbReference>
<proteinExistence type="predicted"/>
<dbReference type="SUPFAM" id="SSF55681">
    <property type="entry name" value="Class II aaRS and biotin synthetases"/>
    <property type="match status" value="1"/>
</dbReference>
<dbReference type="Proteomes" id="UP001056035">
    <property type="component" value="Chromosome"/>
</dbReference>
<accession>A0ABY5DZB2</accession>
<dbReference type="PANTHER" id="PTHR43679">
    <property type="entry name" value="OCTANOYLTRANSFERASE LIPM-RELATED"/>
    <property type="match status" value="1"/>
</dbReference>
<feature type="domain" description="BPL/LPL catalytic" evidence="1">
    <location>
        <begin position="27"/>
        <end position="217"/>
    </location>
</feature>
<keyword evidence="3" id="KW-1185">Reference proteome</keyword>
<dbReference type="PROSITE" id="PS51733">
    <property type="entry name" value="BPL_LPL_CATALYTIC"/>
    <property type="match status" value="1"/>
</dbReference>
<dbReference type="InterPro" id="IPR050664">
    <property type="entry name" value="Octanoyltrans_LipM/LipL"/>
</dbReference>
<dbReference type="EMBL" id="CP098502">
    <property type="protein sequence ID" value="UTI66880.1"/>
    <property type="molecule type" value="Genomic_DNA"/>
</dbReference>
<sequence>MRLIDAGTVGALRSQALWHGIAAAMGPDDEPTLSLCRPGEAYMSLGYHRRLDELDQAACSREGLPILRRRIGGGPVLIDDQQLFFQITMPVRRAPASISRLYATLLEPAAAAFRALGLDARVDGLNDIAVGPRKISGTGAGQIGEAVVVVGNVIFDFDHARMARVLALPDPGMHDECLRLMRRHVSSLRDEGLAHVTAADAATALRDAYATALDGAVTSAEPTAAEVAEITRFEARLRDPAWQRGPDLPERAGRRVKVRSNVFVVHGEQDGVSVLASVVGDDIECATVAAPALNGTAAALERALVGNVVAPGALAARLAPFGECGGQILAAIGPGLEARW</sequence>
<reference evidence="2 3" key="1">
    <citation type="submission" date="2022-06" db="EMBL/GenBank/DDBJ databases">
        <title>Paraconexibacter antarcticus.</title>
        <authorList>
            <person name="Kim C.S."/>
        </authorList>
    </citation>
    <scope>NUCLEOTIDE SEQUENCE [LARGE SCALE GENOMIC DNA]</scope>
    <source>
        <strain evidence="2 3">02-257</strain>
    </source>
</reference>
<dbReference type="Pfam" id="PF21948">
    <property type="entry name" value="LplA-B_cat"/>
    <property type="match status" value="1"/>
</dbReference>
<evidence type="ECO:0000313" key="3">
    <source>
        <dbReference type="Proteomes" id="UP001056035"/>
    </source>
</evidence>
<name>A0ABY5DZB2_9ACTN</name>
<evidence type="ECO:0000313" key="2">
    <source>
        <dbReference type="EMBL" id="UTI66880.1"/>
    </source>
</evidence>
<gene>
    <name evidence="2" type="ORF">NBH00_11880</name>
</gene>
<keyword evidence="2" id="KW-0436">Ligase</keyword>
<dbReference type="InterPro" id="IPR004143">
    <property type="entry name" value="BPL_LPL_catalytic"/>
</dbReference>